<keyword evidence="2" id="KW-1185">Reference proteome</keyword>
<evidence type="ECO:0000313" key="2">
    <source>
        <dbReference type="Proteomes" id="UP000316688"/>
    </source>
</evidence>
<dbReference type="SUPFAM" id="SSF51905">
    <property type="entry name" value="FAD/NAD(P)-binding domain"/>
    <property type="match status" value="1"/>
</dbReference>
<proteinExistence type="predicted"/>
<gene>
    <name evidence="1" type="ORF">FPL11_09430</name>
</gene>
<name>A0A557RFC5_9GAMM</name>
<organism evidence="1 2">
    <name type="scientific">Spiribacter aquaticus</name>
    <dbReference type="NCBI Taxonomy" id="1935996"/>
    <lineage>
        <taxon>Bacteria</taxon>
        <taxon>Pseudomonadati</taxon>
        <taxon>Pseudomonadota</taxon>
        <taxon>Gammaproteobacteria</taxon>
        <taxon>Chromatiales</taxon>
        <taxon>Ectothiorhodospiraceae</taxon>
        <taxon>Spiribacter</taxon>
    </lineage>
</organism>
<protein>
    <recommendedName>
        <fullName evidence="3">Lycopene cyclase</fullName>
    </recommendedName>
</protein>
<comment type="caution">
    <text evidence="1">The sequence shown here is derived from an EMBL/GenBank/DDBJ whole genome shotgun (WGS) entry which is preliminary data.</text>
</comment>
<dbReference type="AlphaFoldDB" id="A0A557RFC5"/>
<sequence>MKRFDIALIGLGAATMSLAVRLVLRGYPGSIAIIEPREQPCDDRTWCGWRLAEHPFSAHATRTWSTWAVSDGGQSVIRGSTRTPYEMLRASTVQRQALDAIATRPDWALYAGRSLISADMDDTRWMLQLDDGGSIIADRVLDSRPPALTLTRPWVWQSFVGRELVGPDLPDDSPVRLMDFLDDPTPLLTFVYELPIAPGRRLIELTRFAPQRPSLSALGARLDGLLADRGLADHTIAREESSHLPMTPVPPYNQDGWMRVGTAGGSMRPATGYAFHGIQRWADDCADALMAGRSPVAPARRRGMDWLDGVFLESLWRHRPAGTAGTPFVQLFERTPAESMVRFLMSRPQLADIYKILRALPPAPMLRAALAHSRQAMD</sequence>
<evidence type="ECO:0008006" key="3">
    <source>
        <dbReference type="Google" id="ProtNLM"/>
    </source>
</evidence>
<reference evidence="1 2" key="1">
    <citation type="submission" date="2019-07" db="EMBL/GenBank/DDBJ databases">
        <title>Reclasification of Spiribacter aquaticus.</title>
        <authorList>
            <person name="Leon M.J."/>
            <person name="Sanchez-Porro C."/>
            <person name="Ventosa A."/>
        </authorList>
    </citation>
    <scope>NUCLEOTIDE SEQUENCE [LARGE SCALE GENOMIC DNA]</scope>
    <source>
        <strain evidence="1 2">SP30</strain>
    </source>
</reference>
<dbReference type="RefSeq" id="WP_144348381.1">
    <property type="nucleotide sequence ID" value="NZ_VMKP01000004.1"/>
</dbReference>
<evidence type="ECO:0000313" key="1">
    <source>
        <dbReference type="EMBL" id="TVO63865.1"/>
    </source>
</evidence>
<dbReference type="Pfam" id="PF05834">
    <property type="entry name" value="Lycopene_cycl"/>
    <property type="match status" value="1"/>
</dbReference>
<dbReference type="Proteomes" id="UP000316688">
    <property type="component" value="Unassembled WGS sequence"/>
</dbReference>
<dbReference type="InterPro" id="IPR036188">
    <property type="entry name" value="FAD/NAD-bd_sf"/>
</dbReference>
<dbReference type="EMBL" id="VMKP01000004">
    <property type="protein sequence ID" value="TVO63865.1"/>
    <property type="molecule type" value="Genomic_DNA"/>
</dbReference>
<accession>A0A557RFC5</accession>